<organism evidence="2">
    <name type="scientific">Ganoderma boninense</name>
    <dbReference type="NCBI Taxonomy" id="34458"/>
    <lineage>
        <taxon>Eukaryota</taxon>
        <taxon>Fungi</taxon>
        <taxon>Dikarya</taxon>
        <taxon>Basidiomycota</taxon>
        <taxon>Agaricomycotina</taxon>
        <taxon>Agaricomycetes</taxon>
        <taxon>Polyporales</taxon>
        <taxon>Polyporaceae</taxon>
        <taxon>Ganoderma</taxon>
    </lineage>
</organism>
<dbReference type="GO" id="GO:0004674">
    <property type="term" value="F:protein serine/threonine kinase activity"/>
    <property type="evidence" value="ECO:0007669"/>
    <property type="project" value="UniProtKB-KW"/>
</dbReference>
<keyword evidence="2" id="KW-0723">Serine/threonine-protein kinase</keyword>
<reference evidence="2" key="1">
    <citation type="submission" date="2019-10" db="EMBL/GenBank/DDBJ databases">
        <authorList>
            <person name="Nor Muhammad N."/>
        </authorList>
    </citation>
    <scope>NUCLEOTIDE SEQUENCE</scope>
</reference>
<name>A0A5K1K772_9APHY</name>
<feature type="region of interest" description="Disordered" evidence="1">
    <location>
        <begin position="76"/>
        <end position="102"/>
    </location>
</feature>
<dbReference type="Gene3D" id="3.80.10.10">
    <property type="entry name" value="Ribonuclease Inhibitor"/>
    <property type="match status" value="1"/>
</dbReference>
<evidence type="ECO:0000313" key="2">
    <source>
        <dbReference type="EMBL" id="VWP01971.1"/>
    </source>
</evidence>
<sequence length="346" mass="38899">MNTTAISLTIPIETAPLREMSKIPWPKLRHLYLHGRLLASSQSAALRALLPSLHSLEILSVQAARSKQLARPRLLAPLPSSSGHRASSSSSAPSGSSVATVVERPSTPPAILPSLRSLTIAYANPEDAIFSINAELTHLSLRDCPRFYHFLAYGGLRIGAQWGWNMPILNPAQCLSMMKRMPLSRLTSLELVYMVAATQSGNDADLLTYIGEAFPALSYLEIHRYRYQRTERVDHVHIARTLTAVKSLRTVRLNLDFHDDHQAYCGNPDKQKRWHDTFMGQRGPEILAIMEECPLLEHVALLYHGSPSTTWVEFRTARCPGPRVVLEYDPEHVDSEPLMRKKWVRE</sequence>
<protein>
    <submittedName>
        <fullName evidence="2">Non-specific serine/threonine protein kinase (EC)</fullName>
        <ecNumber evidence="2">2.7.11.1</ecNumber>
    </submittedName>
</protein>
<gene>
    <name evidence="2" type="primary">Q1HGK2</name>
</gene>
<dbReference type="InterPro" id="IPR032675">
    <property type="entry name" value="LRR_dom_sf"/>
</dbReference>
<evidence type="ECO:0000256" key="1">
    <source>
        <dbReference type="SAM" id="MobiDB-lite"/>
    </source>
</evidence>
<dbReference type="EMBL" id="LR729820">
    <property type="protein sequence ID" value="VWP01971.1"/>
    <property type="molecule type" value="Genomic_DNA"/>
</dbReference>
<keyword evidence="2" id="KW-0418">Kinase</keyword>
<proteinExistence type="predicted"/>
<accession>A0A5K1K772</accession>
<feature type="compositionally biased region" description="Low complexity" evidence="1">
    <location>
        <begin position="76"/>
        <end position="97"/>
    </location>
</feature>
<dbReference type="AlphaFoldDB" id="A0A5K1K772"/>
<keyword evidence="2" id="KW-0808">Transferase</keyword>
<dbReference type="EC" id="2.7.11.1" evidence="2"/>
<dbReference type="SUPFAM" id="SSF52047">
    <property type="entry name" value="RNI-like"/>
    <property type="match status" value="1"/>
</dbReference>